<dbReference type="GO" id="GO:0000287">
    <property type="term" value="F:magnesium ion binding"/>
    <property type="evidence" value="ECO:0007669"/>
    <property type="project" value="UniProtKB-ARBA"/>
</dbReference>
<dbReference type="InterPro" id="IPR008271">
    <property type="entry name" value="Ser/Thr_kinase_AS"/>
</dbReference>
<evidence type="ECO:0000256" key="6">
    <source>
        <dbReference type="ARBA" id="ARBA00022782"/>
    </source>
</evidence>
<dbReference type="AlphaFoldDB" id="A0A3S4Q5M4"/>
<dbReference type="GO" id="GO:0005737">
    <property type="term" value="C:cytoplasm"/>
    <property type="evidence" value="ECO:0007669"/>
    <property type="project" value="TreeGrafter"/>
</dbReference>
<feature type="domain" description="Protein kinase" evidence="11">
    <location>
        <begin position="7"/>
        <end position="266"/>
    </location>
</feature>
<keyword evidence="6" id="KW-0221">Differentiation</keyword>
<dbReference type="Gene3D" id="1.10.510.10">
    <property type="entry name" value="Transferase(Phosphotransferase) domain 1"/>
    <property type="match status" value="1"/>
</dbReference>
<evidence type="ECO:0000313" key="12">
    <source>
        <dbReference type="EMBL" id="RWR98965.1"/>
    </source>
</evidence>
<keyword evidence="13" id="KW-0808">Transferase</keyword>
<keyword evidence="3" id="KW-0597">Phosphoprotein</keyword>
<dbReference type="GO" id="GO:0005524">
    <property type="term" value="F:ATP binding"/>
    <property type="evidence" value="ECO:0007669"/>
    <property type="project" value="UniProtKB-KW"/>
</dbReference>
<comment type="cofactor">
    <cofactor evidence="1">
        <name>Mg(2+)</name>
        <dbReference type="ChEBI" id="CHEBI:18420"/>
    </cofactor>
</comment>
<evidence type="ECO:0000256" key="8">
    <source>
        <dbReference type="ARBA" id="ARBA00022842"/>
    </source>
</evidence>
<proteinExistence type="predicted"/>
<dbReference type="PROSITE" id="PS50011">
    <property type="entry name" value="PROTEIN_KINASE_DOM"/>
    <property type="match status" value="1"/>
</dbReference>
<dbReference type="PANTHER" id="PTHR24346">
    <property type="entry name" value="MAP/MICROTUBULE AFFINITY-REGULATING KINASE"/>
    <property type="match status" value="1"/>
</dbReference>
<evidence type="ECO:0000256" key="2">
    <source>
        <dbReference type="ARBA" id="ARBA00022473"/>
    </source>
</evidence>
<keyword evidence="7" id="KW-0067">ATP-binding</keyword>
<dbReference type="FunFam" id="1.10.510.10:FF:000658">
    <property type="entry name" value="Protein CBG12184"/>
    <property type="match status" value="1"/>
</dbReference>
<dbReference type="Pfam" id="PF00069">
    <property type="entry name" value="Pkinase"/>
    <property type="match status" value="1"/>
</dbReference>
<keyword evidence="5" id="KW-0547">Nucleotide-binding</keyword>
<keyword evidence="8" id="KW-0460">Magnesium</keyword>
<evidence type="ECO:0000256" key="7">
    <source>
        <dbReference type="ARBA" id="ARBA00022840"/>
    </source>
</evidence>
<dbReference type="EMBL" id="NCKU01016979">
    <property type="protein sequence ID" value="RWR99085.1"/>
    <property type="molecule type" value="Genomic_DNA"/>
</dbReference>
<dbReference type="PROSITE" id="PS00108">
    <property type="entry name" value="PROTEIN_KINASE_ST"/>
    <property type="match status" value="1"/>
</dbReference>
<dbReference type="OrthoDB" id="504170at2759"/>
<sequence length="276" mass="31745">MLKKKGFTIGEKINFGSFSKVYRAKYNKKDIAVKVIDLEKTSADYRNKFLPRELYTLRKLRHPNIVSIYEIFTIGPKIYIFMDLADGGDILDYLKANGPIPEEKCKIWFKQAADALAYVHSYGIVHRDLKIENILLDKKGSAKLTDFGFSRTIFDPRTGKRLLSETYCGSAAYCAPEVIRGSPYNPMLADVWSMGVLLFVMANNAFPFEDSDLAKMLYRQMNKKWEHTKKVEKLLSPEMKDIIQKMLEPDISKRLTMTKVLAHPWLRGVQNTALKN</sequence>
<evidence type="ECO:0000256" key="1">
    <source>
        <dbReference type="ARBA" id="ARBA00001946"/>
    </source>
</evidence>
<reference evidence="13" key="2">
    <citation type="submission" date="2018-11" db="EMBL/GenBank/DDBJ databases">
        <title>Trombidioid mite genomics.</title>
        <authorList>
            <person name="Dong X."/>
        </authorList>
    </citation>
    <scope>NUCLEOTIDE SEQUENCE</scope>
    <source>
        <strain evidence="13">UoL-WK</strain>
    </source>
</reference>
<evidence type="ECO:0000313" key="13">
    <source>
        <dbReference type="EMBL" id="RWR99085.1"/>
    </source>
</evidence>
<dbReference type="STRING" id="1965070.A0A3S4Q5M4"/>
<dbReference type="GO" id="GO:0007283">
    <property type="term" value="P:spermatogenesis"/>
    <property type="evidence" value="ECO:0007669"/>
    <property type="project" value="UniProtKB-KW"/>
</dbReference>
<name>A0A3S4Q5M4_9ACAR</name>
<evidence type="ECO:0000256" key="10">
    <source>
        <dbReference type="ARBA" id="ARBA00022871"/>
    </source>
</evidence>
<keyword evidence="14" id="KW-1185">Reference proteome</keyword>
<keyword evidence="4" id="KW-0479">Metal-binding</keyword>
<dbReference type="PANTHER" id="PTHR24346:SF102">
    <property type="entry name" value="TESTIS-SPECIFIC SERINE_THREONINE-PROTEIN KINASE 1"/>
    <property type="match status" value="1"/>
</dbReference>
<dbReference type="SMART" id="SM00220">
    <property type="entry name" value="S_TKc"/>
    <property type="match status" value="1"/>
</dbReference>
<evidence type="ECO:0000256" key="4">
    <source>
        <dbReference type="ARBA" id="ARBA00022723"/>
    </source>
</evidence>
<keyword evidence="2" id="KW-0217">Developmental protein</keyword>
<dbReference type="GO" id="GO:0050321">
    <property type="term" value="F:tau-protein kinase activity"/>
    <property type="evidence" value="ECO:0007669"/>
    <property type="project" value="TreeGrafter"/>
</dbReference>
<gene>
    <name evidence="12" type="ORF">B4U79_05932</name>
    <name evidence="13" type="ORF">B4U79_14496</name>
</gene>
<protein>
    <submittedName>
        <fullName evidence="13">Testis-specific serine/threonine-protein kinase 1-like protein</fullName>
    </submittedName>
</protein>
<dbReference type="SUPFAM" id="SSF56112">
    <property type="entry name" value="Protein kinase-like (PK-like)"/>
    <property type="match status" value="1"/>
</dbReference>
<keyword evidence="10" id="KW-0744">Spermatogenesis</keyword>
<dbReference type="Proteomes" id="UP000285301">
    <property type="component" value="Unassembled WGS sequence"/>
</dbReference>
<evidence type="ECO:0000256" key="3">
    <source>
        <dbReference type="ARBA" id="ARBA00022553"/>
    </source>
</evidence>
<evidence type="ECO:0000256" key="5">
    <source>
        <dbReference type="ARBA" id="ARBA00022741"/>
    </source>
</evidence>
<dbReference type="GO" id="GO:0000226">
    <property type="term" value="P:microtubule cytoskeleton organization"/>
    <property type="evidence" value="ECO:0007669"/>
    <property type="project" value="TreeGrafter"/>
</dbReference>
<dbReference type="GO" id="GO:0030154">
    <property type="term" value="P:cell differentiation"/>
    <property type="evidence" value="ECO:0007669"/>
    <property type="project" value="UniProtKB-KW"/>
</dbReference>
<organism evidence="13 14">
    <name type="scientific">Dinothrombium tinctorium</name>
    <dbReference type="NCBI Taxonomy" id="1965070"/>
    <lineage>
        <taxon>Eukaryota</taxon>
        <taxon>Metazoa</taxon>
        <taxon>Ecdysozoa</taxon>
        <taxon>Arthropoda</taxon>
        <taxon>Chelicerata</taxon>
        <taxon>Arachnida</taxon>
        <taxon>Acari</taxon>
        <taxon>Acariformes</taxon>
        <taxon>Trombidiformes</taxon>
        <taxon>Prostigmata</taxon>
        <taxon>Anystina</taxon>
        <taxon>Parasitengona</taxon>
        <taxon>Trombidioidea</taxon>
        <taxon>Trombidiidae</taxon>
        <taxon>Dinothrombium</taxon>
    </lineage>
</organism>
<keyword evidence="13" id="KW-0418">Kinase</keyword>
<dbReference type="EMBL" id="NCKU01017575">
    <property type="protein sequence ID" value="RWR98965.1"/>
    <property type="molecule type" value="Genomic_DNA"/>
</dbReference>
<dbReference type="GO" id="GO:0035556">
    <property type="term" value="P:intracellular signal transduction"/>
    <property type="evidence" value="ECO:0007669"/>
    <property type="project" value="TreeGrafter"/>
</dbReference>
<evidence type="ECO:0000259" key="11">
    <source>
        <dbReference type="PROSITE" id="PS50011"/>
    </source>
</evidence>
<accession>A0A3S4Q5M4</accession>
<comment type="caution">
    <text evidence="13">The sequence shown here is derived from an EMBL/GenBank/DDBJ whole genome shotgun (WGS) entry which is preliminary data.</text>
</comment>
<evidence type="ECO:0000313" key="14">
    <source>
        <dbReference type="Proteomes" id="UP000285301"/>
    </source>
</evidence>
<evidence type="ECO:0000256" key="9">
    <source>
        <dbReference type="ARBA" id="ARBA00022843"/>
    </source>
</evidence>
<reference evidence="13 14" key="1">
    <citation type="journal article" date="2018" name="Gigascience">
        <title>Genomes of trombidid mites reveal novel predicted allergens and laterally-transferred genes associated with secondary metabolism.</title>
        <authorList>
            <person name="Dong X."/>
            <person name="Chaisiri K."/>
            <person name="Xia D."/>
            <person name="Armstrong S.D."/>
            <person name="Fang Y."/>
            <person name="Donnelly M.J."/>
            <person name="Kadowaki T."/>
            <person name="McGarry J.W."/>
            <person name="Darby A.C."/>
            <person name="Makepeace B.L."/>
        </authorList>
    </citation>
    <scope>NUCLEOTIDE SEQUENCE [LARGE SCALE GENOMIC DNA]</scope>
    <source>
        <strain evidence="13">UoL-WK</strain>
    </source>
</reference>
<dbReference type="PIRSF" id="PIRSF000654">
    <property type="entry name" value="Integrin-linked_kinase"/>
    <property type="match status" value="1"/>
</dbReference>
<dbReference type="InterPro" id="IPR011009">
    <property type="entry name" value="Kinase-like_dom_sf"/>
</dbReference>
<keyword evidence="9" id="KW-0832">Ubl conjugation</keyword>
<dbReference type="InterPro" id="IPR000719">
    <property type="entry name" value="Prot_kinase_dom"/>
</dbReference>